<feature type="transmembrane region" description="Helical" evidence="13">
    <location>
        <begin position="122"/>
        <end position="139"/>
    </location>
</feature>
<keyword evidence="13" id="KW-1069">Brassinosteroid biosynthesis</keyword>
<dbReference type="FunCoup" id="A0A068UD77">
    <property type="interactions" value="440"/>
</dbReference>
<comment type="subcellular location">
    <subcellularLocation>
        <location evidence="1">Membrane</location>
        <topology evidence="1">Multi-pass membrane protein</topology>
    </subcellularLocation>
</comment>
<dbReference type="Gene3D" id="1.20.120.1630">
    <property type="match status" value="1"/>
</dbReference>
<dbReference type="PANTHER" id="PTHR10556:SF43">
    <property type="entry name" value="STEROID 5-ALPHA-REDUCTASE DET2"/>
    <property type="match status" value="1"/>
</dbReference>
<dbReference type="InterPro" id="IPR016636">
    <property type="entry name" value="3-oxo-5-alpha-steroid_4-DH"/>
</dbReference>
<keyword evidence="16" id="KW-1185">Reference proteome</keyword>
<dbReference type="FunFam" id="1.20.120.1630:FF:000002">
    <property type="entry name" value="Steroid 5 alpha-reductase 1"/>
    <property type="match status" value="1"/>
</dbReference>
<evidence type="ECO:0000256" key="8">
    <source>
        <dbReference type="ARBA" id="ARBA00023136"/>
    </source>
</evidence>
<keyword evidence="6 13" id="KW-1133">Transmembrane helix</keyword>
<dbReference type="InterPro" id="IPR039357">
    <property type="entry name" value="SRD5A/TECR"/>
</dbReference>
<dbReference type="OrthoDB" id="5788137at2759"/>
<dbReference type="InterPro" id="IPR001104">
    <property type="entry name" value="3-oxo-5_a-steroid_4-DH_C"/>
</dbReference>
<protein>
    <recommendedName>
        <fullName evidence="12 13">Steroid 5-alpha-reductase DET2</fullName>
        <ecNumber evidence="4 13">1.3.1.22</ecNumber>
    </recommendedName>
</protein>
<comment type="function">
    <text evidence="13">Involved in a reduction step in the biosynthesis of the plant steroid, brassinolide.</text>
</comment>
<evidence type="ECO:0000259" key="14">
    <source>
        <dbReference type="Pfam" id="PF02544"/>
    </source>
</evidence>
<dbReference type="PIRSF" id="PIRSF015596">
    <property type="entry name" value="5_alpha-SR2"/>
    <property type="match status" value="1"/>
</dbReference>
<proteinExistence type="inferred from homology"/>
<feature type="transmembrane region" description="Helical" evidence="13">
    <location>
        <begin position="160"/>
        <end position="179"/>
    </location>
</feature>
<evidence type="ECO:0000256" key="12">
    <source>
        <dbReference type="ARBA" id="ARBA00068774"/>
    </source>
</evidence>
<dbReference type="Proteomes" id="UP000295252">
    <property type="component" value="Chromosome VIII"/>
</dbReference>
<evidence type="ECO:0000256" key="4">
    <source>
        <dbReference type="ARBA" id="ARBA00012049"/>
    </source>
</evidence>
<comment type="catalytic activity">
    <reaction evidence="10 13">
        <text>a 3-oxo-5alpha-steroid + NADP(+) = a 3-oxo-Delta(4)-steroid + NADPH + H(+)</text>
        <dbReference type="Rhea" id="RHEA:54384"/>
        <dbReference type="ChEBI" id="CHEBI:13601"/>
        <dbReference type="ChEBI" id="CHEBI:15378"/>
        <dbReference type="ChEBI" id="CHEBI:47909"/>
        <dbReference type="ChEBI" id="CHEBI:57783"/>
        <dbReference type="ChEBI" id="CHEBI:58349"/>
        <dbReference type="EC" id="1.3.1.22"/>
    </reaction>
</comment>
<evidence type="ECO:0000313" key="15">
    <source>
        <dbReference type="EMBL" id="CDP06520.1"/>
    </source>
</evidence>
<feature type="domain" description="3-oxo-5-alpha-steroid 4-dehydrogenase C-terminal" evidence="14">
    <location>
        <begin position="124"/>
        <end position="273"/>
    </location>
</feature>
<dbReference type="PhylomeDB" id="A0A068UD77"/>
<keyword evidence="13" id="KW-0752">Steroid biosynthesis</keyword>
<evidence type="ECO:0000256" key="6">
    <source>
        <dbReference type="ARBA" id="ARBA00022989"/>
    </source>
</evidence>
<evidence type="ECO:0000256" key="7">
    <source>
        <dbReference type="ARBA" id="ARBA00023002"/>
    </source>
</evidence>
<keyword evidence="5 13" id="KW-0812">Transmembrane</keyword>
<evidence type="ECO:0000256" key="13">
    <source>
        <dbReference type="PIRNR" id="PIRNR015596"/>
    </source>
</evidence>
<evidence type="ECO:0000256" key="10">
    <source>
        <dbReference type="ARBA" id="ARBA00048164"/>
    </source>
</evidence>
<comment type="similarity">
    <text evidence="3 13">Belongs to the steroid 5-alpha reductase family.</text>
</comment>
<dbReference type="EMBL" id="HG739106">
    <property type="protein sequence ID" value="CDP06520.1"/>
    <property type="molecule type" value="Genomic_DNA"/>
</dbReference>
<keyword evidence="13" id="KW-0444">Lipid biosynthesis</keyword>
<evidence type="ECO:0000313" key="16">
    <source>
        <dbReference type="Proteomes" id="UP000295252"/>
    </source>
</evidence>
<reference evidence="16" key="1">
    <citation type="journal article" date="2014" name="Science">
        <title>The coffee genome provides insight into the convergent evolution of caffeine biosynthesis.</title>
        <authorList>
            <person name="Denoeud F."/>
            <person name="Carretero-Paulet L."/>
            <person name="Dereeper A."/>
            <person name="Droc G."/>
            <person name="Guyot R."/>
            <person name="Pietrella M."/>
            <person name="Zheng C."/>
            <person name="Alberti A."/>
            <person name="Anthony F."/>
            <person name="Aprea G."/>
            <person name="Aury J.M."/>
            <person name="Bento P."/>
            <person name="Bernard M."/>
            <person name="Bocs S."/>
            <person name="Campa C."/>
            <person name="Cenci A."/>
            <person name="Combes M.C."/>
            <person name="Crouzillat D."/>
            <person name="Da Silva C."/>
            <person name="Daddiego L."/>
            <person name="De Bellis F."/>
            <person name="Dussert S."/>
            <person name="Garsmeur O."/>
            <person name="Gayraud T."/>
            <person name="Guignon V."/>
            <person name="Jahn K."/>
            <person name="Jamilloux V."/>
            <person name="Joet T."/>
            <person name="Labadie K."/>
            <person name="Lan T."/>
            <person name="Leclercq J."/>
            <person name="Lepelley M."/>
            <person name="Leroy T."/>
            <person name="Li L.T."/>
            <person name="Librado P."/>
            <person name="Lopez L."/>
            <person name="Munoz A."/>
            <person name="Noel B."/>
            <person name="Pallavicini A."/>
            <person name="Perrotta G."/>
            <person name="Poncet V."/>
            <person name="Pot D."/>
            <person name="Priyono X."/>
            <person name="Rigoreau M."/>
            <person name="Rouard M."/>
            <person name="Rozas J."/>
            <person name="Tranchant-Dubreuil C."/>
            <person name="VanBuren R."/>
            <person name="Zhang Q."/>
            <person name="Andrade A.C."/>
            <person name="Argout X."/>
            <person name="Bertrand B."/>
            <person name="de Kochko A."/>
            <person name="Graziosi G."/>
            <person name="Henry R.J."/>
            <person name="Jayarama X."/>
            <person name="Ming R."/>
            <person name="Nagai C."/>
            <person name="Rounsley S."/>
            <person name="Sankoff D."/>
            <person name="Giuliano G."/>
            <person name="Albert V.A."/>
            <person name="Wincker P."/>
            <person name="Lashermes P."/>
        </authorList>
    </citation>
    <scope>NUCLEOTIDE SEQUENCE [LARGE SCALE GENOMIC DNA]</scope>
    <source>
        <strain evidence="16">cv. DH200-94</strain>
    </source>
</reference>
<feature type="transmembrane region" description="Helical" evidence="13">
    <location>
        <begin position="219"/>
        <end position="243"/>
    </location>
</feature>
<dbReference type="GO" id="GO:0047751">
    <property type="term" value="F:3-oxo-5-alpha-steroid 4-dehydrogenase (NADP+) activity"/>
    <property type="evidence" value="ECO:0007669"/>
    <property type="project" value="UniProtKB-EC"/>
</dbReference>
<evidence type="ECO:0000256" key="3">
    <source>
        <dbReference type="ARBA" id="ARBA00007742"/>
    </source>
</evidence>
<evidence type="ECO:0000256" key="5">
    <source>
        <dbReference type="ARBA" id="ARBA00022692"/>
    </source>
</evidence>
<dbReference type="GO" id="GO:0016020">
    <property type="term" value="C:membrane"/>
    <property type="evidence" value="ECO:0007669"/>
    <property type="project" value="UniProtKB-SubCell"/>
</dbReference>
<feature type="transmembrane region" description="Helical" evidence="13">
    <location>
        <begin position="12"/>
        <end position="30"/>
    </location>
</feature>
<gene>
    <name evidence="15" type="ORF">GSCOC_T00023403001</name>
</gene>
<evidence type="ECO:0000256" key="1">
    <source>
        <dbReference type="ARBA" id="ARBA00004141"/>
    </source>
</evidence>
<keyword evidence="7" id="KW-0560">Oxidoreductase</keyword>
<keyword evidence="13" id="KW-0443">Lipid metabolism</keyword>
<dbReference type="AlphaFoldDB" id="A0A068UD77"/>
<comment type="pathway">
    <text evidence="9 13">Plant hormone biosynthesis; brassinosteroid biosynthesis.</text>
</comment>
<comment type="pathway">
    <text evidence="2">Hormone biosynthesis.</text>
</comment>
<evidence type="ECO:0000256" key="2">
    <source>
        <dbReference type="ARBA" id="ARBA00004972"/>
    </source>
</evidence>
<dbReference type="GO" id="GO:0016132">
    <property type="term" value="P:brassinosteroid biosynthetic process"/>
    <property type="evidence" value="ECO:0007669"/>
    <property type="project" value="UniProtKB-UniPathway"/>
</dbReference>
<keyword evidence="8 13" id="KW-0472">Membrane</keyword>
<dbReference type="EC" id="1.3.1.22" evidence="4 13"/>
<organism evidence="15 16">
    <name type="scientific">Coffea canephora</name>
    <name type="common">Robusta coffee</name>
    <dbReference type="NCBI Taxonomy" id="49390"/>
    <lineage>
        <taxon>Eukaryota</taxon>
        <taxon>Viridiplantae</taxon>
        <taxon>Streptophyta</taxon>
        <taxon>Embryophyta</taxon>
        <taxon>Tracheophyta</taxon>
        <taxon>Spermatophyta</taxon>
        <taxon>Magnoliopsida</taxon>
        <taxon>eudicotyledons</taxon>
        <taxon>Gunneridae</taxon>
        <taxon>Pentapetalae</taxon>
        <taxon>asterids</taxon>
        <taxon>lamiids</taxon>
        <taxon>Gentianales</taxon>
        <taxon>Rubiaceae</taxon>
        <taxon>Ixoroideae</taxon>
        <taxon>Gardenieae complex</taxon>
        <taxon>Bertiereae - Coffeeae clade</taxon>
        <taxon>Coffeeae</taxon>
        <taxon>Coffea</taxon>
    </lineage>
</organism>
<dbReference type="InParanoid" id="A0A068UD77"/>
<dbReference type="Pfam" id="PF02544">
    <property type="entry name" value="Steroid_dh"/>
    <property type="match status" value="1"/>
</dbReference>
<feature type="transmembrane region" description="Helical" evidence="13">
    <location>
        <begin position="81"/>
        <end position="102"/>
    </location>
</feature>
<evidence type="ECO:0000256" key="11">
    <source>
        <dbReference type="ARBA" id="ARBA00060577"/>
    </source>
</evidence>
<evidence type="ECO:0000256" key="9">
    <source>
        <dbReference type="ARBA" id="ARBA00037910"/>
    </source>
</evidence>
<dbReference type="STRING" id="49390.A0A068UD77"/>
<dbReference type="PANTHER" id="PTHR10556">
    <property type="entry name" value="3-OXO-5-ALPHA-STEROID 4-DEHYDROGENASE"/>
    <property type="match status" value="1"/>
</dbReference>
<dbReference type="Gramene" id="CDP06520">
    <property type="protein sequence ID" value="CDP06520"/>
    <property type="gene ID" value="GSCOC_T00023403001"/>
</dbReference>
<name>A0A068UD77_COFCA</name>
<dbReference type="UniPathway" id="UPA00381"/>
<feature type="transmembrane region" description="Helical" evidence="13">
    <location>
        <begin position="50"/>
        <end position="69"/>
    </location>
</feature>
<dbReference type="OMA" id="PHYALEW"/>
<comment type="pathway">
    <text evidence="11">Steroid biosynthesis.</text>
</comment>
<sequence length="273" mass="31189">MSLSDQHVFNYSLIFFLVITPPTIIALRYLTAPYGKHQRPGWGPTIPAPLAWFLMESPTLWLTLLLFPFGKNHSNPTAQILILPYLVHYFHRTVIYPLTLFLKTTRSHRGKNNLDSRAGQKATAFPVSVAAMAFAFNLLNAYLQTRWVSHYADYEGDGRFWWRFASGLVVFVVGMAVNLRSDYALLGLKSRGGGGYKIPRGGCFELVSCPNYFGEILEWLGWALMTWSWAGFVFLMYTCANLVPRAASNHKWYLDKFGEDYPKHRKAVIPFVF</sequence>
<dbReference type="PROSITE" id="PS50244">
    <property type="entry name" value="S5A_REDUCTASE"/>
    <property type="match status" value="1"/>
</dbReference>
<accession>A0A068UD77</accession>